<dbReference type="GO" id="GO:0000701">
    <property type="term" value="F:purine-specific mismatch base pair DNA N-glycosylase activity"/>
    <property type="evidence" value="ECO:0007669"/>
    <property type="project" value="UniProtKB-EC"/>
</dbReference>
<organism evidence="16 17">
    <name type="scientific">Porphyromonas loveana</name>
    <dbReference type="NCBI Taxonomy" id="1884669"/>
    <lineage>
        <taxon>Bacteria</taxon>
        <taxon>Pseudomonadati</taxon>
        <taxon>Bacteroidota</taxon>
        <taxon>Bacteroidia</taxon>
        <taxon>Bacteroidales</taxon>
        <taxon>Porphyromonadaceae</taxon>
        <taxon>Porphyromonas</taxon>
    </lineage>
</organism>
<dbReference type="InterPro" id="IPR044298">
    <property type="entry name" value="MIG/MutY"/>
</dbReference>
<dbReference type="InterPro" id="IPR015797">
    <property type="entry name" value="NUDIX_hydrolase-like_dom_sf"/>
</dbReference>
<dbReference type="PROSITE" id="PS01155">
    <property type="entry name" value="ENDONUCLEASE_III_2"/>
    <property type="match status" value="1"/>
</dbReference>
<gene>
    <name evidence="16" type="ORF">C7382_11265</name>
</gene>
<dbReference type="PROSITE" id="PS00764">
    <property type="entry name" value="ENDONUCLEASE_III_1"/>
    <property type="match status" value="1"/>
</dbReference>
<dbReference type="InterPro" id="IPR004035">
    <property type="entry name" value="Endouclease-III_FeS-bd_BS"/>
</dbReference>
<accession>A0A2U1F9A3</accession>
<dbReference type="GO" id="GO:0034039">
    <property type="term" value="F:8-oxo-7,8-dihydroguanine DNA N-glycosylase activity"/>
    <property type="evidence" value="ECO:0007669"/>
    <property type="project" value="TreeGrafter"/>
</dbReference>
<evidence type="ECO:0000256" key="11">
    <source>
        <dbReference type="ARBA" id="ARBA00023014"/>
    </source>
</evidence>
<dbReference type="Gene3D" id="3.90.79.10">
    <property type="entry name" value="Nucleoside Triphosphate Pyrophosphohydrolase"/>
    <property type="match status" value="1"/>
</dbReference>
<dbReference type="SMART" id="SM00478">
    <property type="entry name" value="ENDO3c"/>
    <property type="match status" value="1"/>
</dbReference>
<dbReference type="AlphaFoldDB" id="A0A2U1F9A3"/>
<evidence type="ECO:0000256" key="3">
    <source>
        <dbReference type="ARBA" id="ARBA00008343"/>
    </source>
</evidence>
<keyword evidence="7" id="KW-0479">Metal-binding</keyword>
<evidence type="ECO:0000256" key="1">
    <source>
        <dbReference type="ARBA" id="ARBA00000843"/>
    </source>
</evidence>
<dbReference type="Pfam" id="PF00633">
    <property type="entry name" value="HHH"/>
    <property type="match status" value="1"/>
</dbReference>
<evidence type="ECO:0000256" key="10">
    <source>
        <dbReference type="ARBA" id="ARBA00023004"/>
    </source>
</evidence>
<dbReference type="InterPro" id="IPR005760">
    <property type="entry name" value="A/G_AdeGlyc_MutY"/>
</dbReference>
<dbReference type="Gene3D" id="1.10.1670.10">
    <property type="entry name" value="Helix-hairpin-Helix base-excision DNA repair enzymes (C-terminal)"/>
    <property type="match status" value="1"/>
</dbReference>
<dbReference type="GO" id="GO:0006284">
    <property type="term" value="P:base-excision repair"/>
    <property type="evidence" value="ECO:0007669"/>
    <property type="project" value="UniProtKB-UniRule"/>
</dbReference>
<protein>
    <recommendedName>
        <fullName evidence="5 14">Adenine DNA glycosylase</fullName>
        <ecNumber evidence="4 14">3.2.2.31</ecNumber>
    </recommendedName>
</protein>
<dbReference type="GO" id="GO:0035485">
    <property type="term" value="F:adenine/guanine mispair binding"/>
    <property type="evidence" value="ECO:0007669"/>
    <property type="project" value="TreeGrafter"/>
</dbReference>
<keyword evidence="13 14" id="KW-0326">Glycosidase</keyword>
<dbReference type="GO" id="GO:0051539">
    <property type="term" value="F:4 iron, 4 sulfur cluster binding"/>
    <property type="evidence" value="ECO:0007669"/>
    <property type="project" value="UniProtKB-UniRule"/>
</dbReference>
<keyword evidence="17" id="KW-1185">Reference proteome</keyword>
<comment type="caution">
    <text evidence="16">The sequence shown here is derived from an EMBL/GenBank/DDBJ whole genome shotgun (WGS) entry which is preliminary data.</text>
</comment>
<evidence type="ECO:0000313" key="16">
    <source>
        <dbReference type="EMBL" id="PVZ08719.1"/>
    </source>
</evidence>
<evidence type="ECO:0000256" key="9">
    <source>
        <dbReference type="ARBA" id="ARBA00022801"/>
    </source>
</evidence>
<dbReference type="InterPro" id="IPR023170">
    <property type="entry name" value="HhH_base_excis_C"/>
</dbReference>
<dbReference type="GO" id="GO:0046872">
    <property type="term" value="F:metal ion binding"/>
    <property type="evidence" value="ECO:0007669"/>
    <property type="project" value="UniProtKB-UniRule"/>
</dbReference>
<keyword evidence="12" id="KW-0234">DNA repair</keyword>
<evidence type="ECO:0000256" key="7">
    <source>
        <dbReference type="ARBA" id="ARBA00022723"/>
    </source>
</evidence>
<keyword evidence="9" id="KW-0378">Hydrolase</keyword>
<dbReference type="GO" id="GO:0006298">
    <property type="term" value="P:mismatch repair"/>
    <property type="evidence" value="ECO:0007669"/>
    <property type="project" value="TreeGrafter"/>
</dbReference>
<evidence type="ECO:0000256" key="5">
    <source>
        <dbReference type="ARBA" id="ARBA00022023"/>
    </source>
</evidence>
<dbReference type="InterPro" id="IPR004036">
    <property type="entry name" value="Endonuclease-III-like_CS2"/>
</dbReference>
<evidence type="ECO:0000259" key="15">
    <source>
        <dbReference type="SMART" id="SM00478"/>
    </source>
</evidence>
<dbReference type="SUPFAM" id="SSF55811">
    <property type="entry name" value="Nudix"/>
    <property type="match status" value="1"/>
</dbReference>
<evidence type="ECO:0000256" key="12">
    <source>
        <dbReference type="ARBA" id="ARBA00023204"/>
    </source>
</evidence>
<dbReference type="CDD" id="cd03431">
    <property type="entry name" value="NUDIX_DNA_Glycosylase_C-MutY"/>
    <property type="match status" value="1"/>
</dbReference>
<evidence type="ECO:0000256" key="8">
    <source>
        <dbReference type="ARBA" id="ARBA00022763"/>
    </source>
</evidence>
<dbReference type="OrthoDB" id="9802365at2"/>
<dbReference type="PANTHER" id="PTHR42944">
    <property type="entry name" value="ADENINE DNA GLYCOSYLASE"/>
    <property type="match status" value="1"/>
</dbReference>
<comment type="cofactor">
    <cofactor evidence="14">
        <name>[4Fe-4S] cluster</name>
        <dbReference type="ChEBI" id="CHEBI:49883"/>
    </cofactor>
    <text evidence="14">Binds 1 [4Fe-4S] cluster.</text>
</comment>
<dbReference type="RefSeq" id="WP_116679696.1">
    <property type="nucleotide sequence ID" value="NZ_QEKY01000012.1"/>
</dbReference>
<evidence type="ECO:0000256" key="4">
    <source>
        <dbReference type="ARBA" id="ARBA00012045"/>
    </source>
</evidence>
<keyword evidence="6" id="KW-0004">4Fe-4S</keyword>
<dbReference type="Pfam" id="PF00730">
    <property type="entry name" value="HhH-GPD"/>
    <property type="match status" value="1"/>
</dbReference>
<keyword evidence="10 14" id="KW-0408">Iron</keyword>
<sequence>MINSPSRARSLSVDGQIEPQTYFPELRKLLADWYHAHKRDLPWRQTTDPYRIWISEVILQQTRVEQGRDYYHRFIERFPDAQSLAEATEDEVLKMWEGLGYYSRARNLHRAAQMVVSDFGGCIPRSQKEILQLPGIGDYTAAAILSFAFDLPYAAVDGNVFRVVSRLLHIDSPIDTPQGKKIFAAWADALLDRENPATHNQAMMEFGALHCTPTSPACLLCPLRRFCLADVAGCVHTLPVKKGGLRISNRYLYYIYVRVITPSGAYTYICRRPAGDIWQGLYEFPCIELDKKASLESLLQTTEVSVLLQITSGSMGSHPFKTFKHQLTHRNLWMHGYLLTALLDDVPEIEGFRSIPEDQLADYALPRALHLLIDSLPSR</sequence>
<feature type="domain" description="HhH-GPD" evidence="15">
    <location>
        <begin position="58"/>
        <end position="209"/>
    </location>
</feature>
<comment type="function">
    <text evidence="2">Adenine glycosylase active on G-A mispairs. MutY also corrects error-prone DNA synthesis past GO lesions which are due to the oxidatively damaged form of guanine: 7,8-dihydro-8-oxoguanine (8-oxo-dGTP).</text>
</comment>
<dbReference type="NCBIfam" id="TIGR01084">
    <property type="entry name" value="mutY"/>
    <property type="match status" value="1"/>
</dbReference>
<evidence type="ECO:0000256" key="13">
    <source>
        <dbReference type="ARBA" id="ARBA00023295"/>
    </source>
</evidence>
<evidence type="ECO:0000313" key="17">
    <source>
        <dbReference type="Proteomes" id="UP000245462"/>
    </source>
</evidence>
<dbReference type="InterPro" id="IPR000445">
    <property type="entry name" value="HhH_motif"/>
</dbReference>
<evidence type="ECO:0000256" key="6">
    <source>
        <dbReference type="ARBA" id="ARBA00022485"/>
    </source>
</evidence>
<comment type="catalytic activity">
    <reaction evidence="1 14">
        <text>Hydrolyzes free adenine bases from 7,8-dihydro-8-oxoguanine:adenine mismatched double-stranded DNA, leaving an apurinic site.</text>
        <dbReference type="EC" id="3.2.2.31"/>
    </reaction>
</comment>
<evidence type="ECO:0000256" key="2">
    <source>
        <dbReference type="ARBA" id="ARBA00002933"/>
    </source>
</evidence>
<name>A0A2U1F9A3_9PORP</name>
<dbReference type="EC" id="3.2.2.31" evidence="4 14"/>
<dbReference type="SUPFAM" id="SSF48150">
    <property type="entry name" value="DNA-glycosylase"/>
    <property type="match status" value="1"/>
</dbReference>
<dbReference type="Gene3D" id="1.10.340.30">
    <property type="entry name" value="Hypothetical protein, domain 2"/>
    <property type="match status" value="1"/>
</dbReference>
<proteinExistence type="inferred from homology"/>
<dbReference type="GeneID" id="94551162"/>
<dbReference type="PANTHER" id="PTHR42944:SF1">
    <property type="entry name" value="ADENINE DNA GLYCOSYLASE"/>
    <property type="match status" value="1"/>
</dbReference>
<dbReference type="InterPro" id="IPR029119">
    <property type="entry name" value="MutY_C"/>
</dbReference>
<reference evidence="16 17" key="1">
    <citation type="submission" date="2018-04" db="EMBL/GenBank/DDBJ databases">
        <title>Genomic Encyclopedia of Type Strains, Phase IV (KMG-IV): sequencing the most valuable type-strain genomes for metagenomic binning, comparative biology and taxonomic classification.</title>
        <authorList>
            <person name="Goeker M."/>
        </authorList>
    </citation>
    <scope>NUCLEOTIDE SEQUENCE [LARGE SCALE GENOMIC DNA]</scope>
    <source>
        <strain evidence="16 17">DSM 28520</strain>
    </source>
</reference>
<dbReference type="Proteomes" id="UP000245462">
    <property type="component" value="Unassembled WGS sequence"/>
</dbReference>
<dbReference type="GO" id="GO:0032357">
    <property type="term" value="F:oxidized purine DNA binding"/>
    <property type="evidence" value="ECO:0007669"/>
    <property type="project" value="TreeGrafter"/>
</dbReference>
<keyword evidence="11" id="KW-0411">Iron-sulfur</keyword>
<evidence type="ECO:0000256" key="14">
    <source>
        <dbReference type="RuleBase" id="RU365096"/>
    </source>
</evidence>
<dbReference type="InterPro" id="IPR003265">
    <property type="entry name" value="HhH-GPD_domain"/>
</dbReference>
<dbReference type="EMBL" id="QEKY01000012">
    <property type="protein sequence ID" value="PVZ08719.1"/>
    <property type="molecule type" value="Genomic_DNA"/>
</dbReference>
<dbReference type="CDD" id="cd00056">
    <property type="entry name" value="ENDO3c"/>
    <property type="match status" value="1"/>
</dbReference>
<keyword evidence="8 14" id="KW-0227">DNA damage</keyword>
<comment type="similarity">
    <text evidence="3 14">Belongs to the Nth/MutY family.</text>
</comment>
<dbReference type="InterPro" id="IPR011257">
    <property type="entry name" value="DNA_glycosylase"/>
</dbReference>
<dbReference type="Pfam" id="PF14815">
    <property type="entry name" value="NUDIX_4"/>
    <property type="match status" value="1"/>
</dbReference>
<dbReference type="FunFam" id="1.10.340.30:FF:000010">
    <property type="entry name" value="Adenine DNA glycosylase"/>
    <property type="match status" value="1"/>
</dbReference>